<dbReference type="SUPFAM" id="SSF46689">
    <property type="entry name" value="Homeodomain-like"/>
    <property type="match status" value="1"/>
</dbReference>
<protein>
    <submittedName>
        <fullName evidence="5">TetR/AcrR family transcriptional regulator</fullName>
    </submittedName>
</protein>
<sequence length="221" mass="25546">METFVNKGKSENIESRGPKSKEQAIMEAAEELFLEMGYNQATTTLIAKRAGVTHAMLHYYFRTKEHVFMKVLEKILGELMQSFRPVMSRDEPFWETLEKGISTHFDFLAKHPRFVPLLYDTMIHNPELIDRMKENFLPVMERVFRFHVGRIQEEIANGRICRIDPVQLMADIVTLNLSAFLLMPVAGRLTGVAPDALDNPFLEARKAEIIALVRYRLYGKL</sequence>
<reference evidence="5" key="1">
    <citation type="submission" date="2020-10" db="EMBL/GenBank/DDBJ databases">
        <authorList>
            <person name="Gilroy R."/>
        </authorList>
    </citation>
    <scope>NUCLEOTIDE SEQUENCE</scope>
    <source>
        <strain evidence="5">F1-3629</strain>
    </source>
</reference>
<dbReference type="SUPFAM" id="SSF48498">
    <property type="entry name" value="Tetracyclin repressor-like, C-terminal domain"/>
    <property type="match status" value="1"/>
</dbReference>
<feature type="compositionally biased region" description="Basic and acidic residues" evidence="3">
    <location>
        <begin position="8"/>
        <end position="21"/>
    </location>
</feature>
<feature type="domain" description="HTH tetR-type" evidence="4">
    <location>
        <begin position="19"/>
        <end position="79"/>
    </location>
</feature>
<dbReference type="Pfam" id="PF00440">
    <property type="entry name" value="TetR_N"/>
    <property type="match status" value="1"/>
</dbReference>
<dbReference type="InterPro" id="IPR050109">
    <property type="entry name" value="HTH-type_TetR-like_transc_reg"/>
</dbReference>
<dbReference type="Gene3D" id="1.10.357.10">
    <property type="entry name" value="Tetracycline Repressor, domain 2"/>
    <property type="match status" value="1"/>
</dbReference>
<dbReference type="PROSITE" id="PS50977">
    <property type="entry name" value="HTH_TETR_2"/>
    <property type="match status" value="1"/>
</dbReference>
<dbReference type="PANTHER" id="PTHR30328">
    <property type="entry name" value="TRANSCRIPTIONAL REPRESSOR"/>
    <property type="match status" value="1"/>
</dbReference>
<dbReference type="GO" id="GO:0003677">
    <property type="term" value="F:DNA binding"/>
    <property type="evidence" value="ECO:0007669"/>
    <property type="project" value="UniProtKB-UniRule"/>
</dbReference>
<dbReference type="EMBL" id="JADIMJ010000059">
    <property type="protein sequence ID" value="MBO8453832.1"/>
    <property type="molecule type" value="Genomic_DNA"/>
</dbReference>
<dbReference type="InterPro" id="IPR009057">
    <property type="entry name" value="Homeodomain-like_sf"/>
</dbReference>
<keyword evidence="1 2" id="KW-0238">DNA-binding</keyword>
<dbReference type="PANTHER" id="PTHR30328:SF54">
    <property type="entry name" value="HTH-TYPE TRANSCRIPTIONAL REPRESSOR SCO4008"/>
    <property type="match status" value="1"/>
</dbReference>
<evidence type="ECO:0000256" key="3">
    <source>
        <dbReference type="SAM" id="MobiDB-lite"/>
    </source>
</evidence>
<feature type="DNA-binding region" description="H-T-H motif" evidence="2">
    <location>
        <begin position="42"/>
        <end position="61"/>
    </location>
</feature>
<dbReference type="PROSITE" id="PS01081">
    <property type="entry name" value="HTH_TETR_1"/>
    <property type="match status" value="1"/>
</dbReference>
<dbReference type="InterPro" id="IPR001647">
    <property type="entry name" value="HTH_TetR"/>
</dbReference>
<evidence type="ECO:0000259" key="4">
    <source>
        <dbReference type="PROSITE" id="PS50977"/>
    </source>
</evidence>
<dbReference type="AlphaFoldDB" id="A0A940IGB8"/>
<dbReference type="Proteomes" id="UP000771749">
    <property type="component" value="Unassembled WGS sequence"/>
</dbReference>
<accession>A0A940IGB8</accession>
<comment type="caution">
    <text evidence="5">The sequence shown here is derived from an EMBL/GenBank/DDBJ whole genome shotgun (WGS) entry which is preliminary data.</text>
</comment>
<evidence type="ECO:0000313" key="6">
    <source>
        <dbReference type="Proteomes" id="UP000771749"/>
    </source>
</evidence>
<evidence type="ECO:0000256" key="2">
    <source>
        <dbReference type="PROSITE-ProRule" id="PRU00335"/>
    </source>
</evidence>
<evidence type="ECO:0000256" key="1">
    <source>
        <dbReference type="ARBA" id="ARBA00023125"/>
    </source>
</evidence>
<reference evidence="5" key="2">
    <citation type="journal article" date="2021" name="PeerJ">
        <title>Extensive microbial diversity within the chicken gut microbiome revealed by metagenomics and culture.</title>
        <authorList>
            <person name="Gilroy R."/>
            <person name="Ravi A."/>
            <person name="Getino M."/>
            <person name="Pursley I."/>
            <person name="Horton D.L."/>
            <person name="Alikhan N.F."/>
            <person name="Baker D."/>
            <person name="Gharbi K."/>
            <person name="Hall N."/>
            <person name="Watson M."/>
            <person name="Adriaenssens E.M."/>
            <person name="Foster-Nyarko E."/>
            <person name="Jarju S."/>
            <person name="Secka A."/>
            <person name="Antonio M."/>
            <person name="Oren A."/>
            <person name="Chaudhuri R.R."/>
            <person name="La Ragione R."/>
            <person name="Hildebrand F."/>
            <person name="Pallen M.J."/>
        </authorList>
    </citation>
    <scope>NUCLEOTIDE SEQUENCE</scope>
    <source>
        <strain evidence="5">F1-3629</strain>
    </source>
</reference>
<name>A0A940IGB8_9BACT</name>
<dbReference type="PRINTS" id="PR00455">
    <property type="entry name" value="HTHTETR"/>
</dbReference>
<proteinExistence type="predicted"/>
<organism evidence="5 6">
    <name type="scientific">Candidatus Cryptobacteroides gallistercoris</name>
    <dbReference type="NCBI Taxonomy" id="2840765"/>
    <lineage>
        <taxon>Bacteria</taxon>
        <taxon>Pseudomonadati</taxon>
        <taxon>Bacteroidota</taxon>
        <taxon>Bacteroidia</taxon>
        <taxon>Bacteroidales</taxon>
        <taxon>Candidatus Cryptobacteroides</taxon>
    </lineage>
</organism>
<feature type="region of interest" description="Disordered" evidence="3">
    <location>
        <begin position="1"/>
        <end position="21"/>
    </location>
</feature>
<gene>
    <name evidence="5" type="ORF">IAC07_03795</name>
</gene>
<evidence type="ECO:0000313" key="5">
    <source>
        <dbReference type="EMBL" id="MBO8453832.1"/>
    </source>
</evidence>
<dbReference type="InterPro" id="IPR036271">
    <property type="entry name" value="Tet_transcr_reg_TetR-rel_C_sf"/>
</dbReference>
<dbReference type="InterPro" id="IPR023772">
    <property type="entry name" value="DNA-bd_HTH_TetR-type_CS"/>
</dbReference>